<dbReference type="Pfam" id="PF00392">
    <property type="entry name" value="GntR"/>
    <property type="match status" value="1"/>
</dbReference>
<evidence type="ECO:0000256" key="3">
    <source>
        <dbReference type="ARBA" id="ARBA00023163"/>
    </source>
</evidence>
<proteinExistence type="predicted"/>
<keyword evidence="2 5" id="KW-0238">DNA-binding</keyword>
<dbReference type="InterPro" id="IPR000524">
    <property type="entry name" value="Tscrpt_reg_HTH_GntR"/>
</dbReference>
<dbReference type="GO" id="GO:0003677">
    <property type="term" value="F:DNA binding"/>
    <property type="evidence" value="ECO:0007669"/>
    <property type="project" value="UniProtKB-KW"/>
</dbReference>
<organism evidence="5 6">
    <name type="scientific">Lentibacillus halodurans</name>
    <dbReference type="NCBI Taxonomy" id="237679"/>
    <lineage>
        <taxon>Bacteria</taxon>
        <taxon>Bacillati</taxon>
        <taxon>Bacillota</taxon>
        <taxon>Bacilli</taxon>
        <taxon>Bacillales</taxon>
        <taxon>Bacillaceae</taxon>
        <taxon>Lentibacillus</taxon>
    </lineage>
</organism>
<dbReference type="InterPro" id="IPR036388">
    <property type="entry name" value="WH-like_DNA-bd_sf"/>
</dbReference>
<evidence type="ECO:0000256" key="1">
    <source>
        <dbReference type="ARBA" id="ARBA00023015"/>
    </source>
</evidence>
<dbReference type="PANTHER" id="PTHR43537">
    <property type="entry name" value="TRANSCRIPTIONAL REGULATOR, GNTR FAMILY"/>
    <property type="match status" value="1"/>
</dbReference>
<dbReference type="SMART" id="SM00345">
    <property type="entry name" value="HTH_GNTR"/>
    <property type="match status" value="1"/>
</dbReference>
<dbReference type="RefSeq" id="WP_090233799.1">
    <property type="nucleotide sequence ID" value="NZ_FOJW01000002.1"/>
</dbReference>
<gene>
    <name evidence="5" type="ORF">SAMN04488072_102209</name>
</gene>
<sequence length="226" mass="26570">MGKQSIKAYVYQTLKNAIYEQKLLPGQKLIENDISNSLSISRTPIRQAFAQLQKEGFLTLLPYKGAQVINPSEDEIDEAFIHRKQLELLATQTIMTIITPNDIARLNELVQLERETYKQKDLVTYIEVNKEFHYILIKGCNNRFLKNHTLNMINQTHIYLALYDHFYHINEKKDIRGPNEHQMLIEFLEQKEMKGFSQLLDKHISTTIDEYKGRINQFHQPSDLFS</sequence>
<dbReference type="Proteomes" id="UP000198642">
    <property type="component" value="Unassembled WGS sequence"/>
</dbReference>
<evidence type="ECO:0000313" key="6">
    <source>
        <dbReference type="Proteomes" id="UP000198642"/>
    </source>
</evidence>
<name>A0A1I0W5I4_9BACI</name>
<evidence type="ECO:0000313" key="5">
    <source>
        <dbReference type="EMBL" id="SFA83607.1"/>
    </source>
</evidence>
<feature type="domain" description="HTH gntR-type" evidence="4">
    <location>
        <begin position="4"/>
        <end position="71"/>
    </location>
</feature>
<dbReference type="Gene3D" id="1.20.120.530">
    <property type="entry name" value="GntR ligand-binding domain-like"/>
    <property type="match status" value="1"/>
</dbReference>
<dbReference type="GO" id="GO:0003700">
    <property type="term" value="F:DNA-binding transcription factor activity"/>
    <property type="evidence" value="ECO:0007669"/>
    <property type="project" value="InterPro"/>
</dbReference>
<dbReference type="Pfam" id="PF07729">
    <property type="entry name" value="FCD"/>
    <property type="match status" value="1"/>
</dbReference>
<dbReference type="CDD" id="cd07377">
    <property type="entry name" value="WHTH_GntR"/>
    <property type="match status" value="1"/>
</dbReference>
<evidence type="ECO:0000256" key="2">
    <source>
        <dbReference type="ARBA" id="ARBA00023125"/>
    </source>
</evidence>
<dbReference type="EMBL" id="FOJW01000002">
    <property type="protein sequence ID" value="SFA83607.1"/>
    <property type="molecule type" value="Genomic_DNA"/>
</dbReference>
<dbReference type="Gene3D" id="1.10.10.10">
    <property type="entry name" value="Winged helix-like DNA-binding domain superfamily/Winged helix DNA-binding domain"/>
    <property type="match status" value="1"/>
</dbReference>
<dbReference type="SUPFAM" id="SSF46785">
    <property type="entry name" value="Winged helix' DNA-binding domain"/>
    <property type="match status" value="1"/>
</dbReference>
<keyword evidence="1" id="KW-0805">Transcription regulation</keyword>
<dbReference type="InterPro" id="IPR036390">
    <property type="entry name" value="WH_DNA-bd_sf"/>
</dbReference>
<dbReference type="InterPro" id="IPR011711">
    <property type="entry name" value="GntR_C"/>
</dbReference>
<reference evidence="5 6" key="1">
    <citation type="submission" date="2016-10" db="EMBL/GenBank/DDBJ databases">
        <authorList>
            <person name="de Groot N.N."/>
        </authorList>
    </citation>
    <scope>NUCLEOTIDE SEQUENCE [LARGE SCALE GENOMIC DNA]</scope>
    <source>
        <strain evidence="5 6">CGMCC 1.3702</strain>
    </source>
</reference>
<dbReference type="OrthoDB" id="574518at2"/>
<accession>A0A1I0W5I4</accession>
<evidence type="ECO:0000259" key="4">
    <source>
        <dbReference type="PROSITE" id="PS50949"/>
    </source>
</evidence>
<dbReference type="PANTHER" id="PTHR43537:SF51">
    <property type="entry name" value="HTH-TYPE TRANSCRIPTIONAL REGULATOR LGOR-RELATED"/>
    <property type="match status" value="1"/>
</dbReference>
<keyword evidence="6" id="KW-1185">Reference proteome</keyword>
<dbReference type="AlphaFoldDB" id="A0A1I0W5I4"/>
<dbReference type="PROSITE" id="PS50949">
    <property type="entry name" value="HTH_GNTR"/>
    <property type="match status" value="1"/>
</dbReference>
<dbReference type="InterPro" id="IPR008920">
    <property type="entry name" value="TF_FadR/GntR_C"/>
</dbReference>
<dbReference type="SUPFAM" id="SSF48008">
    <property type="entry name" value="GntR ligand-binding domain-like"/>
    <property type="match status" value="1"/>
</dbReference>
<dbReference type="STRING" id="237679.SAMN04488072_102209"/>
<keyword evidence="3" id="KW-0804">Transcription</keyword>
<dbReference type="SMART" id="SM00895">
    <property type="entry name" value="FCD"/>
    <property type="match status" value="1"/>
</dbReference>
<protein>
    <submittedName>
        <fullName evidence="5">DNA-binding transcriptional regulator, GntR family</fullName>
    </submittedName>
</protein>